<dbReference type="InterPro" id="IPR043502">
    <property type="entry name" value="DNA/RNA_pol_sf"/>
</dbReference>
<reference evidence="7" key="1">
    <citation type="submission" date="2020-11" db="EMBL/GenBank/DDBJ databases">
        <title>RNA virus dark matter in the feces of wild birds.</title>
        <authorList>
            <person name="Lu X."/>
            <person name="Yang X.S."/>
            <person name="Zhang W."/>
        </authorList>
    </citation>
    <scope>NUCLEOTIDE SEQUENCE</scope>
    <source>
        <strain evidence="7">Red-flankedBluetail92con125</strain>
    </source>
</reference>
<accession>A0A8K1WQ50</accession>
<keyword evidence="2" id="KW-0548">Nucleotidyltransferase</keyword>
<proteinExistence type="predicted"/>
<name>A0A8K1WQ50_9VIRU</name>
<dbReference type="GO" id="GO:0000166">
    <property type="term" value="F:nucleotide binding"/>
    <property type="evidence" value="ECO:0007669"/>
    <property type="project" value="UniProtKB-KW"/>
</dbReference>
<dbReference type="InterPro" id="IPR001795">
    <property type="entry name" value="RNA-dir_pol_luteovirus"/>
</dbReference>
<evidence type="ECO:0000313" key="7">
    <source>
        <dbReference type="EMBL" id="UGO57467.1"/>
    </source>
</evidence>
<sequence>MPDAVVWGFDCIDNIGPQGRRAPPRRDQARVACLQAISGKPEIAQARDAVFVDYVSAKVSAEAELQSLAAHSKFFEWSRASGLTLTDRERESVLYEMENLYVAARYRLRADFGSRAHFEEVIRNLDMTSSPGYPYSQEASTIGQWLGWTGLYFNELRVDRLWQDCQVFINGDMDTVYRVFIKTEPHKKSKADAGRWRLIICPPLCEQVVWTMWFGQGNDVEIETCGRTPSLQGISLVEGSWKDYNRLFREKGLDHALDKSAWDWTAHIEWIELDLKLRYRLFTAEAGVKRWWLEVAERLYERAFYHPRLLLSNGDVWEQQYPGVMKSGCVNTISTNSHCQVFPHIWLAQKLGRPIHPVPFAVGDDTLGSRHNTHSPDEYAKAAVLVKEGSDEGLQFVGHDFDPEYEDPPLPSYRAKHFCRYLEVSEDALDGFLESMVRLYAHEDDMSDVWRDLADAHSILLPSREFCAFWYDHRPE</sequence>
<evidence type="ECO:0000259" key="6">
    <source>
        <dbReference type="Pfam" id="PF00680"/>
    </source>
</evidence>
<dbReference type="PRINTS" id="PR00914">
    <property type="entry name" value="LVIRUSRNAPOL"/>
</dbReference>
<evidence type="ECO:0000256" key="1">
    <source>
        <dbReference type="ARBA" id="ARBA00022679"/>
    </source>
</evidence>
<comment type="catalytic activity">
    <reaction evidence="5">
        <text>RNA(n) + a ribonucleoside 5'-triphosphate = RNA(n+1) + diphosphate</text>
        <dbReference type="Rhea" id="RHEA:21248"/>
        <dbReference type="Rhea" id="RHEA-COMP:14527"/>
        <dbReference type="Rhea" id="RHEA-COMP:17342"/>
        <dbReference type="ChEBI" id="CHEBI:33019"/>
        <dbReference type="ChEBI" id="CHEBI:61557"/>
        <dbReference type="ChEBI" id="CHEBI:140395"/>
        <dbReference type="EC" id="2.7.7.48"/>
    </reaction>
</comment>
<keyword evidence="4" id="KW-0693">Viral RNA replication</keyword>
<dbReference type="InterPro" id="IPR001205">
    <property type="entry name" value="RNA-dir_pol_C"/>
</dbReference>
<dbReference type="GO" id="GO:0003723">
    <property type="term" value="F:RNA binding"/>
    <property type="evidence" value="ECO:0007669"/>
    <property type="project" value="InterPro"/>
</dbReference>
<dbReference type="SUPFAM" id="SSF56672">
    <property type="entry name" value="DNA/RNA polymerases"/>
    <property type="match status" value="1"/>
</dbReference>
<evidence type="ECO:0000256" key="5">
    <source>
        <dbReference type="ARBA" id="ARBA00048744"/>
    </source>
</evidence>
<feature type="domain" description="RNA-directed RNA polymerase C-terminal" evidence="6">
    <location>
        <begin position="116"/>
        <end position="337"/>
    </location>
</feature>
<keyword evidence="3" id="KW-0547">Nucleotide-binding</keyword>
<evidence type="ECO:0000256" key="2">
    <source>
        <dbReference type="ARBA" id="ARBA00022695"/>
    </source>
</evidence>
<dbReference type="GO" id="GO:0006351">
    <property type="term" value="P:DNA-templated transcription"/>
    <property type="evidence" value="ECO:0007669"/>
    <property type="project" value="InterPro"/>
</dbReference>
<dbReference type="Pfam" id="PF00680">
    <property type="entry name" value="RdRP_1"/>
    <property type="match status" value="1"/>
</dbReference>
<protein>
    <recommendedName>
        <fullName evidence="6">RNA-directed RNA polymerase C-terminal domain-containing protein</fullName>
    </recommendedName>
</protein>
<dbReference type="GO" id="GO:0003968">
    <property type="term" value="F:RNA-directed RNA polymerase activity"/>
    <property type="evidence" value="ECO:0007669"/>
    <property type="project" value="UniProtKB-EC"/>
</dbReference>
<dbReference type="EMBL" id="MW239436">
    <property type="protein sequence ID" value="UGO57467.1"/>
    <property type="molecule type" value="Genomic_RNA"/>
</dbReference>
<evidence type="ECO:0000256" key="4">
    <source>
        <dbReference type="ARBA" id="ARBA00022953"/>
    </source>
</evidence>
<organism evidence="7">
    <name type="scientific">Riboviria sp</name>
    <dbReference type="NCBI Taxonomy" id="2585031"/>
    <lineage>
        <taxon>Viruses</taxon>
        <taxon>Riboviria</taxon>
    </lineage>
</organism>
<keyword evidence="1" id="KW-0808">Transferase</keyword>
<evidence type="ECO:0000256" key="3">
    <source>
        <dbReference type="ARBA" id="ARBA00022741"/>
    </source>
</evidence>